<dbReference type="Proteomes" id="UP001331561">
    <property type="component" value="Unassembled WGS sequence"/>
</dbReference>
<dbReference type="InterPro" id="IPR006143">
    <property type="entry name" value="RND_pump_MFP"/>
</dbReference>
<feature type="chain" id="PRO_5046905834" evidence="2">
    <location>
        <begin position="22"/>
        <end position="251"/>
    </location>
</feature>
<keyword evidence="5" id="KW-1185">Reference proteome</keyword>
<evidence type="ECO:0000256" key="1">
    <source>
        <dbReference type="ARBA" id="ARBA00009477"/>
    </source>
</evidence>
<evidence type="ECO:0000313" key="4">
    <source>
        <dbReference type="EMBL" id="MEC5384082.1"/>
    </source>
</evidence>
<accession>A0ABU6JY77</accession>
<sequence length="251" mass="26291">MRNRIGCAALALLMGAVPALATVQAADGGLNDPNAIRVLLTPQLETTLSAQMNGTLRAMDIRLGQAVSKGATLAALDCSEVDARARVARAELNMAKQNLTAKRGLKELDAAGDIEVLTATTEVERAEGALTLATTQAGYCRVSAPFSGRVAKVYIKPYQTVAAGTPMFDLVSSGPLKVRLNVPSVLMRSLKPGLVFDVSITETGKSYPARISAVNARVDAVAQTVELEARLTAEYAELVAGMSGVARLPKP</sequence>
<dbReference type="PANTHER" id="PTHR30469">
    <property type="entry name" value="MULTIDRUG RESISTANCE PROTEIN MDTA"/>
    <property type="match status" value="1"/>
</dbReference>
<dbReference type="Pfam" id="PF25917">
    <property type="entry name" value="BSH_RND"/>
    <property type="match status" value="1"/>
</dbReference>
<comment type="caution">
    <text evidence="4">The sequence shown here is derived from an EMBL/GenBank/DDBJ whole genome shotgun (WGS) entry which is preliminary data.</text>
</comment>
<gene>
    <name evidence="4" type="ORF">VVD49_00020</name>
</gene>
<feature type="domain" description="Multidrug resistance protein MdtA-like barrel-sandwich hybrid" evidence="3">
    <location>
        <begin position="47"/>
        <end position="170"/>
    </location>
</feature>
<dbReference type="NCBIfam" id="TIGR01730">
    <property type="entry name" value="RND_mfp"/>
    <property type="match status" value="1"/>
</dbReference>
<dbReference type="Gene3D" id="2.40.30.170">
    <property type="match status" value="1"/>
</dbReference>
<name>A0ABU6JY77_9RHOO</name>
<evidence type="ECO:0000256" key="2">
    <source>
        <dbReference type="SAM" id="SignalP"/>
    </source>
</evidence>
<dbReference type="Gene3D" id="2.40.50.100">
    <property type="match status" value="1"/>
</dbReference>
<reference evidence="4 5" key="1">
    <citation type="submission" date="2024-01" db="EMBL/GenBank/DDBJ databases">
        <title>Uliginosibacterium soil sp. nov.</title>
        <authorList>
            <person name="Lv Y."/>
        </authorList>
    </citation>
    <scope>NUCLEOTIDE SEQUENCE [LARGE SCALE GENOMIC DNA]</scope>
    <source>
        <strain evidence="4 5">H3</strain>
    </source>
</reference>
<dbReference type="InterPro" id="IPR058625">
    <property type="entry name" value="MdtA-like_BSH"/>
</dbReference>
<dbReference type="EMBL" id="JAYXHS010000001">
    <property type="protein sequence ID" value="MEC5384082.1"/>
    <property type="molecule type" value="Genomic_DNA"/>
</dbReference>
<dbReference type="SUPFAM" id="SSF111369">
    <property type="entry name" value="HlyD-like secretion proteins"/>
    <property type="match status" value="1"/>
</dbReference>
<evidence type="ECO:0000259" key="3">
    <source>
        <dbReference type="Pfam" id="PF25917"/>
    </source>
</evidence>
<keyword evidence="2" id="KW-0732">Signal</keyword>
<feature type="signal peptide" evidence="2">
    <location>
        <begin position="1"/>
        <end position="21"/>
    </location>
</feature>
<dbReference type="RefSeq" id="WP_327597068.1">
    <property type="nucleotide sequence ID" value="NZ_JAYXHS010000001.1"/>
</dbReference>
<organism evidence="4 5">
    <name type="scientific">Uliginosibacterium silvisoli</name>
    <dbReference type="NCBI Taxonomy" id="3114758"/>
    <lineage>
        <taxon>Bacteria</taxon>
        <taxon>Pseudomonadati</taxon>
        <taxon>Pseudomonadota</taxon>
        <taxon>Betaproteobacteria</taxon>
        <taxon>Rhodocyclales</taxon>
        <taxon>Zoogloeaceae</taxon>
        <taxon>Uliginosibacterium</taxon>
    </lineage>
</organism>
<proteinExistence type="inferred from homology"/>
<protein>
    <submittedName>
        <fullName evidence="4">Efflux RND transporter periplasmic adaptor subunit</fullName>
    </submittedName>
</protein>
<evidence type="ECO:0000313" key="5">
    <source>
        <dbReference type="Proteomes" id="UP001331561"/>
    </source>
</evidence>
<comment type="similarity">
    <text evidence="1">Belongs to the membrane fusion protein (MFP) (TC 8.A.1) family.</text>
</comment>